<dbReference type="OrthoDB" id="454454at2"/>
<sequence>MREKIVKILFTPIPGTKSIEQGLFRVICMSSTKSRQWSVSSLIFLLKSLRWFVPSVSVLLAIWMIGGNFLASQQEKEIEQDIDEFVERFPDTEPNDSALKLRALMAKLGISGGGTPEFPIDAYTRSHPDFTISESDRQAFEEIREELGDYLNAQISKPNDNVDPIPDKLRQYLMNNQEKLEAIRQHILNNEVPQWERDMTPIVESDYTFGFPSHLNLINLQKVILLDVLEKNSRGQLKQAEEMLEVSWRLNQSLRNDYYLISQLVVLIMGRYSTGVIRKLEYLPVEWQQRLLEHDYHQSVLISLETDFLFEFNFMRSSPLYLPLVYSTEEVFSPEDLLLAFLIKFPIFKPYRRFSAIDTYNIQIKRLAESKQQNICLSDSAASATIDTTPAWWNIPGQTIVPARFNGHHRATHYMLDLELTQKILQVKAIAAKTGKWPQSVPNMESKICPGVEWVYQVSPDGTMSISLSEQPEWLTERIENQNALPLTYSTRRIPDYEQSLN</sequence>
<dbReference type="Proteomes" id="UP000003835">
    <property type="component" value="Unassembled WGS sequence"/>
</dbReference>
<dbReference type="eggNOG" id="ENOG502ZWMQ">
    <property type="taxonomic scope" value="Bacteria"/>
</dbReference>
<dbReference type="EMBL" id="DS989858">
    <property type="protein sequence ID" value="EDX73405.1"/>
    <property type="molecule type" value="Genomic_DNA"/>
</dbReference>
<dbReference type="HOGENOM" id="CLU_560012_0_0_3"/>
<dbReference type="AlphaFoldDB" id="B4VXD7"/>
<reference evidence="1 2" key="1">
    <citation type="submission" date="2008-07" db="EMBL/GenBank/DDBJ databases">
        <authorList>
            <person name="Tandeau de Marsac N."/>
            <person name="Ferriera S."/>
            <person name="Johnson J."/>
            <person name="Kravitz S."/>
            <person name="Beeson K."/>
            <person name="Sutton G."/>
            <person name="Rogers Y.-H."/>
            <person name="Friedman R."/>
            <person name="Frazier M."/>
            <person name="Venter J.C."/>
        </authorList>
    </citation>
    <scope>NUCLEOTIDE SEQUENCE [LARGE SCALE GENOMIC DNA]</scope>
    <source>
        <strain evidence="1 2">PCC 7420</strain>
    </source>
</reference>
<dbReference type="STRING" id="118168.MC7420_1201"/>
<proteinExistence type="predicted"/>
<accession>B4VXD7</accession>
<evidence type="ECO:0000313" key="2">
    <source>
        <dbReference type="Proteomes" id="UP000003835"/>
    </source>
</evidence>
<dbReference type="RefSeq" id="WP_006103487.1">
    <property type="nucleotide sequence ID" value="NZ_DS989858.1"/>
</dbReference>
<name>B4VXD7_9CYAN</name>
<protein>
    <submittedName>
        <fullName evidence="1">Uncharacterized protein</fullName>
    </submittedName>
</protein>
<organism evidence="1 2">
    <name type="scientific">Coleofasciculus chthonoplastes PCC 7420</name>
    <dbReference type="NCBI Taxonomy" id="118168"/>
    <lineage>
        <taxon>Bacteria</taxon>
        <taxon>Bacillati</taxon>
        <taxon>Cyanobacteriota</taxon>
        <taxon>Cyanophyceae</taxon>
        <taxon>Coleofasciculales</taxon>
        <taxon>Coleofasciculaceae</taxon>
        <taxon>Coleofasciculus</taxon>
    </lineage>
</organism>
<evidence type="ECO:0000313" key="1">
    <source>
        <dbReference type="EMBL" id="EDX73405.1"/>
    </source>
</evidence>
<gene>
    <name evidence="1" type="ORF">MC7420_1201</name>
</gene>
<keyword evidence="2" id="KW-1185">Reference proteome</keyword>